<accession>A0ABR7NG21</accession>
<name>A0ABR7NG21_9FIRM</name>
<proteinExistence type="predicted"/>
<dbReference type="RefSeq" id="WP_093373945.1">
    <property type="nucleotide sequence ID" value="NZ_JACRTB010000003.1"/>
</dbReference>
<dbReference type="InterPro" id="IPR002912">
    <property type="entry name" value="ACT_dom"/>
</dbReference>
<reference evidence="4 5" key="1">
    <citation type="submission" date="2020-08" db="EMBL/GenBank/DDBJ databases">
        <title>Genome public.</title>
        <authorList>
            <person name="Liu C."/>
            <person name="Sun Q."/>
        </authorList>
    </citation>
    <scope>NUCLEOTIDE SEQUENCE [LARGE SCALE GENOMIC DNA]</scope>
    <source>
        <strain evidence="4 5">BX1</strain>
    </source>
</reference>
<dbReference type="InterPro" id="IPR036979">
    <property type="entry name" value="CM_dom_sf"/>
</dbReference>
<evidence type="ECO:0000256" key="1">
    <source>
        <dbReference type="ARBA" id="ARBA00023235"/>
    </source>
</evidence>
<dbReference type="PANTHER" id="PTHR38041:SF1">
    <property type="entry name" value="CHORISMATE MUTASE"/>
    <property type="match status" value="1"/>
</dbReference>
<dbReference type="Gene3D" id="1.20.59.10">
    <property type="entry name" value="Chorismate mutase"/>
    <property type="match status" value="1"/>
</dbReference>
<keyword evidence="1" id="KW-0413">Isomerase</keyword>
<feature type="domain" description="ACT" evidence="3">
    <location>
        <begin position="101"/>
        <end position="172"/>
    </location>
</feature>
<dbReference type="PROSITE" id="PS51671">
    <property type="entry name" value="ACT"/>
    <property type="match status" value="1"/>
</dbReference>
<dbReference type="SUPFAM" id="SSF48600">
    <property type="entry name" value="Chorismate mutase II"/>
    <property type="match status" value="1"/>
</dbReference>
<gene>
    <name evidence="4" type="ORF">H8717_02905</name>
</gene>
<dbReference type="PROSITE" id="PS51168">
    <property type="entry name" value="CHORISMATE_MUT_2"/>
    <property type="match status" value="1"/>
</dbReference>
<keyword evidence="5" id="KW-1185">Reference proteome</keyword>
<evidence type="ECO:0000259" key="2">
    <source>
        <dbReference type="PROSITE" id="PS51168"/>
    </source>
</evidence>
<evidence type="ECO:0000313" key="4">
    <source>
        <dbReference type="EMBL" id="MBC8575362.1"/>
    </source>
</evidence>
<dbReference type="Proteomes" id="UP000658131">
    <property type="component" value="Unassembled WGS sequence"/>
</dbReference>
<dbReference type="PANTHER" id="PTHR38041">
    <property type="entry name" value="CHORISMATE MUTASE"/>
    <property type="match status" value="1"/>
</dbReference>
<dbReference type="Pfam" id="PF01817">
    <property type="entry name" value="CM_2"/>
    <property type="match status" value="1"/>
</dbReference>
<evidence type="ECO:0000259" key="3">
    <source>
        <dbReference type="PROSITE" id="PS51671"/>
    </source>
</evidence>
<dbReference type="SMART" id="SM00830">
    <property type="entry name" value="CM_2"/>
    <property type="match status" value="1"/>
</dbReference>
<organism evidence="4 5">
    <name type="scientific">Yanshouia hominis</name>
    <dbReference type="NCBI Taxonomy" id="2763673"/>
    <lineage>
        <taxon>Bacteria</taxon>
        <taxon>Bacillati</taxon>
        <taxon>Bacillota</taxon>
        <taxon>Clostridia</taxon>
        <taxon>Eubacteriales</taxon>
        <taxon>Oscillospiraceae</taxon>
        <taxon>Yanshouia</taxon>
    </lineage>
</organism>
<feature type="domain" description="Chorismate mutase" evidence="2">
    <location>
        <begin position="1"/>
        <end position="87"/>
    </location>
</feature>
<dbReference type="InterPro" id="IPR002701">
    <property type="entry name" value="CM_II_prokaryot"/>
</dbReference>
<sequence length="172" mass="19148">MELKNLREQIDQIDHEIIIRILQRRELIRQVAEYKTEHHLPVFAPDREQQVLSKVGEQVGHDNINPGLKLVYGILMDLNKLYEYQIQPKEFEIPTALGGASVRAILSDHPGALTRYLSPLAAADISITGIHSQAMPGGKMAVDIEMVGKIQDPGFIAALSVLSDTAEQFTLL</sequence>
<dbReference type="EMBL" id="JACRTB010000003">
    <property type="protein sequence ID" value="MBC8575362.1"/>
    <property type="molecule type" value="Genomic_DNA"/>
</dbReference>
<dbReference type="InterPro" id="IPR051331">
    <property type="entry name" value="Chorismate_mutase-related"/>
</dbReference>
<dbReference type="InterPro" id="IPR045865">
    <property type="entry name" value="ACT-like_dom_sf"/>
</dbReference>
<comment type="caution">
    <text evidence="4">The sequence shown here is derived from an EMBL/GenBank/DDBJ whole genome shotgun (WGS) entry which is preliminary data.</text>
</comment>
<dbReference type="SUPFAM" id="SSF55021">
    <property type="entry name" value="ACT-like"/>
    <property type="match status" value="1"/>
</dbReference>
<protein>
    <submittedName>
        <fullName evidence="4">Chorismate mutase</fullName>
    </submittedName>
</protein>
<dbReference type="InterPro" id="IPR036263">
    <property type="entry name" value="Chorismate_II_sf"/>
</dbReference>
<evidence type="ECO:0000313" key="5">
    <source>
        <dbReference type="Proteomes" id="UP000658131"/>
    </source>
</evidence>